<proteinExistence type="inferred from homology"/>
<dbReference type="Pfam" id="PF00999">
    <property type="entry name" value="Na_H_Exchanger"/>
    <property type="match status" value="1"/>
</dbReference>
<feature type="transmembrane region" description="Helical" evidence="7">
    <location>
        <begin position="292"/>
        <end position="310"/>
    </location>
</feature>
<evidence type="ECO:0000256" key="4">
    <source>
        <dbReference type="ARBA" id="ARBA00022692"/>
    </source>
</evidence>
<dbReference type="GO" id="GO:0015297">
    <property type="term" value="F:antiporter activity"/>
    <property type="evidence" value="ECO:0007669"/>
    <property type="project" value="InterPro"/>
</dbReference>
<feature type="transmembrane region" description="Helical" evidence="7">
    <location>
        <begin position="188"/>
        <end position="211"/>
    </location>
</feature>
<accession>A0A6N9HLI2</accession>
<dbReference type="InterPro" id="IPR006153">
    <property type="entry name" value="Cation/H_exchanger_TM"/>
</dbReference>
<dbReference type="PANTHER" id="PTHR42751:SF6">
    <property type="entry name" value="CONSERVED INTEGRAL MEMBRANE TRANSPORT PROTEIN-RELATED"/>
    <property type="match status" value="1"/>
</dbReference>
<dbReference type="EMBL" id="WWCJ01000013">
    <property type="protein sequence ID" value="MYN04053.1"/>
    <property type="molecule type" value="Genomic_DNA"/>
</dbReference>
<evidence type="ECO:0000256" key="1">
    <source>
        <dbReference type="ARBA" id="ARBA00004141"/>
    </source>
</evidence>
<evidence type="ECO:0000256" key="6">
    <source>
        <dbReference type="ARBA" id="ARBA00023136"/>
    </source>
</evidence>
<evidence type="ECO:0000256" key="7">
    <source>
        <dbReference type="SAM" id="Phobius"/>
    </source>
</evidence>
<dbReference type="PANTHER" id="PTHR42751">
    <property type="entry name" value="SODIUM/HYDROGEN EXCHANGER FAMILY/TRKA DOMAIN PROTEIN"/>
    <property type="match status" value="1"/>
</dbReference>
<dbReference type="GO" id="GO:1902600">
    <property type="term" value="P:proton transmembrane transport"/>
    <property type="evidence" value="ECO:0007669"/>
    <property type="project" value="InterPro"/>
</dbReference>
<keyword evidence="3" id="KW-0813">Transport</keyword>
<comment type="subcellular location">
    <subcellularLocation>
        <location evidence="1">Membrane</location>
        <topology evidence="1">Multi-pass membrane protein</topology>
    </subcellularLocation>
</comment>
<keyword evidence="10" id="KW-1185">Reference proteome</keyword>
<keyword evidence="6 7" id="KW-0472">Membrane</keyword>
<dbReference type="AlphaFoldDB" id="A0A6N9HLI2"/>
<evidence type="ECO:0000256" key="5">
    <source>
        <dbReference type="ARBA" id="ARBA00022989"/>
    </source>
</evidence>
<protein>
    <submittedName>
        <fullName evidence="9">Sodium:proton antiporter</fullName>
    </submittedName>
</protein>
<comment type="caution">
    <text evidence="9">The sequence shown here is derived from an EMBL/GenBank/DDBJ whole genome shotgun (WGS) entry which is preliminary data.</text>
</comment>
<feature type="transmembrane region" description="Helical" evidence="7">
    <location>
        <begin position="61"/>
        <end position="79"/>
    </location>
</feature>
<evidence type="ECO:0000259" key="8">
    <source>
        <dbReference type="Pfam" id="PF00999"/>
    </source>
</evidence>
<feature type="transmembrane region" description="Helical" evidence="7">
    <location>
        <begin position="119"/>
        <end position="141"/>
    </location>
</feature>
<dbReference type="InterPro" id="IPR038770">
    <property type="entry name" value="Na+/solute_symporter_sf"/>
</dbReference>
<dbReference type="GO" id="GO:0016020">
    <property type="term" value="C:membrane"/>
    <property type="evidence" value="ECO:0007669"/>
    <property type="project" value="UniProtKB-SubCell"/>
</dbReference>
<feature type="transmembrane region" description="Helical" evidence="7">
    <location>
        <begin position="330"/>
        <end position="347"/>
    </location>
</feature>
<feature type="transmembrane region" description="Helical" evidence="7">
    <location>
        <begin position="269"/>
        <end position="286"/>
    </location>
</feature>
<evidence type="ECO:0000256" key="2">
    <source>
        <dbReference type="ARBA" id="ARBA00005551"/>
    </source>
</evidence>
<keyword evidence="5 7" id="KW-1133">Transmembrane helix</keyword>
<feature type="transmembrane region" description="Helical" evidence="7">
    <location>
        <begin position="218"/>
        <end position="236"/>
    </location>
</feature>
<feature type="transmembrane region" description="Helical" evidence="7">
    <location>
        <begin position="91"/>
        <end position="113"/>
    </location>
</feature>
<evidence type="ECO:0000313" key="9">
    <source>
        <dbReference type="EMBL" id="MYN04053.1"/>
    </source>
</evidence>
<dbReference type="Proteomes" id="UP000448575">
    <property type="component" value="Unassembled WGS sequence"/>
</dbReference>
<evidence type="ECO:0000256" key="3">
    <source>
        <dbReference type="ARBA" id="ARBA00022448"/>
    </source>
</evidence>
<feature type="transmembrane region" description="Helical" evidence="7">
    <location>
        <begin position="363"/>
        <end position="383"/>
    </location>
</feature>
<name>A0A6N9HLI2_9BURK</name>
<feature type="transmembrane region" description="Helical" evidence="7">
    <location>
        <begin position="153"/>
        <end position="176"/>
    </location>
</feature>
<feature type="domain" description="Cation/H+ exchanger transmembrane" evidence="8">
    <location>
        <begin position="22"/>
        <end position="347"/>
    </location>
</feature>
<sequence length="395" mass="42722">MLELSSHLQLLTWPFALAMAWVLGEVFNRFTHLPRISIYAILGFAFGNSVSAFLANQNAELLMIGANLAFGLMLFELGYRINIAWLRDNPWIALTGALESLLTFAVVVFLAKFAGQSSLAAWLLGALAMSTSPASVLRVINEERAAGQVTERVLHLTAINCVMAVCMFKIILGVGVYQSSGDWMSAGWHSMFVLLVSAGIGVTAGVIVPAWLRRMGRLSADGTIAFAFGVLLLVSLTHVLKLSPIVAALTFGLVARHRRVSLSRTQRNFGVLGDLLSVLLFFYVASTIAWEHAWAGALLGVTLVLARMAIKIAVSSATARASGITLRKGYLTGIALAPMSVFALLLLEQSRYMELQLVDRLDALAAMALLLEVAGPALTYLALRLARETQSERKD</sequence>
<organism evidence="9 10">
    <name type="scientific">Pseudoduganella guangdongensis</name>
    <dbReference type="NCBI Taxonomy" id="2692179"/>
    <lineage>
        <taxon>Bacteria</taxon>
        <taxon>Pseudomonadati</taxon>
        <taxon>Pseudomonadota</taxon>
        <taxon>Betaproteobacteria</taxon>
        <taxon>Burkholderiales</taxon>
        <taxon>Oxalobacteraceae</taxon>
        <taxon>Telluria group</taxon>
        <taxon>Pseudoduganella</taxon>
    </lineage>
</organism>
<dbReference type="RefSeq" id="WP_161027020.1">
    <property type="nucleotide sequence ID" value="NZ_WWCJ01000013.1"/>
</dbReference>
<reference evidence="9 10" key="1">
    <citation type="submission" date="2019-12" db="EMBL/GenBank/DDBJ databases">
        <title>Novel species isolated from a subtropical stream in China.</title>
        <authorList>
            <person name="Lu H."/>
        </authorList>
    </citation>
    <scope>NUCLEOTIDE SEQUENCE [LARGE SCALE GENOMIC DNA]</scope>
    <source>
        <strain evidence="9 10">DS3</strain>
    </source>
</reference>
<feature type="transmembrane region" description="Helical" evidence="7">
    <location>
        <begin position="36"/>
        <end position="55"/>
    </location>
</feature>
<dbReference type="Gene3D" id="1.20.1530.20">
    <property type="match status" value="1"/>
</dbReference>
<evidence type="ECO:0000313" key="10">
    <source>
        <dbReference type="Proteomes" id="UP000448575"/>
    </source>
</evidence>
<gene>
    <name evidence="9" type="ORF">GTP41_18335</name>
</gene>
<comment type="similarity">
    <text evidence="2">Belongs to the monovalent cation:proton antiporter 2 (CPA2) transporter (TC 2.A.37) family.</text>
</comment>
<keyword evidence="4 7" id="KW-0812">Transmembrane</keyword>